<sequence length="318" mass="34641">MRCLLLTFDCLPRRWIGCYGSLDSTTRGFDRLAAVGTIFDNAISPDVRPAAAAIAGFHLAGPGQILAGVQSVPFSSQFFPASEESSGRSKAHKRSRSRLTQTLHQASSWMREQNGPCLAWVRHPGLRLAPEPLSAAADVETVLEQQAVIDEELDAFLDEWLDCADERWTFLLTSGRGVLRTRPTIRRRAEQTPSISDDLARVPLLALEGRGVGFGRRRLDLLPTTAVAASIVSGEAGDSTGLVARLETLPGVESVCIQADERAVAIRSADWLFVRSIAPDREAGDGQLYRKPEDACDVFDVRSTQADEAVRLDSLIEA</sequence>
<evidence type="ECO:0000313" key="2">
    <source>
        <dbReference type="Proteomes" id="UP000315700"/>
    </source>
</evidence>
<evidence type="ECO:0008006" key="3">
    <source>
        <dbReference type="Google" id="ProtNLM"/>
    </source>
</evidence>
<dbReference type="AlphaFoldDB" id="A0A517S831"/>
<proteinExistence type="predicted"/>
<reference evidence="1 2" key="1">
    <citation type="submission" date="2019-02" db="EMBL/GenBank/DDBJ databases">
        <title>Deep-cultivation of Planctomycetes and their phenomic and genomic characterization uncovers novel biology.</title>
        <authorList>
            <person name="Wiegand S."/>
            <person name="Jogler M."/>
            <person name="Boedeker C."/>
            <person name="Pinto D."/>
            <person name="Vollmers J."/>
            <person name="Rivas-Marin E."/>
            <person name="Kohn T."/>
            <person name="Peeters S.H."/>
            <person name="Heuer A."/>
            <person name="Rast P."/>
            <person name="Oberbeckmann S."/>
            <person name="Bunk B."/>
            <person name="Jeske O."/>
            <person name="Meyerdierks A."/>
            <person name="Storesund J.E."/>
            <person name="Kallscheuer N."/>
            <person name="Luecker S."/>
            <person name="Lage O.M."/>
            <person name="Pohl T."/>
            <person name="Merkel B.J."/>
            <person name="Hornburger P."/>
            <person name="Mueller R.-W."/>
            <person name="Bruemmer F."/>
            <person name="Labrenz M."/>
            <person name="Spormann A.M."/>
            <person name="Op den Camp H."/>
            <person name="Overmann J."/>
            <person name="Amann R."/>
            <person name="Jetten M.S.M."/>
            <person name="Mascher T."/>
            <person name="Medema M.H."/>
            <person name="Devos D.P."/>
            <person name="Kaster A.-K."/>
            <person name="Ovreas L."/>
            <person name="Rohde M."/>
            <person name="Galperin M.Y."/>
            <person name="Jogler C."/>
        </authorList>
    </citation>
    <scope>NUCLEOTIDE SEQUENCE [LARGE SCALE GENOMIC DNA]</scope>
    <source>
        <strain evidence="1 2">Pan44</strain>
    </source>
</reference>
<gene>
    <name evidence="1" type="ORF">Pan44_02930</name>
</gene>
<dbReference type="SUPFAM" id="SSF53649">
    <property type="entry name" value="Alkaline phosphatase-like"/>
    <property type="match status" value="1"/>
</dbReference>
<evidence type="ECO:0000313" key="1">
    <source>
        <dbReference type="EMBL" id="QDT52284.1"/>
    </source>
</evidence>
<dbReference type="RefSeq" id="WP_145026551.1">
    <property type="nucleotide sequence ID" value="NZ_CP036271.1"/>
</dbReference>
<accession>A0A517S831</accession>
<protein>
    <recommendedName>
        <fullName evidence="3">Sulfatase</fullName>
    </recommendedName>
</protein>
<dbReference type="InterPro" id="IPR017850">
    <property type="entry name" value="Alkaline_phosphatase_core_sf"/>
</dbReference>
<dbReference type="EMBL" id="CP036271">
    <property type="protein sequence ID" value="QDT52284.1"/>
    <property type="molecule type" value="Genomic_DNA"/>
</dbReference>
<dbReference type="Proteomes" id="UP000315700">
    <property type="component" value="Chromosome"/>
</dbReference>
<dbReference type="KEGG" id="ccos:Pan44_02930"/>
<dbReference type="InParanoid" id="A0A517S831"/>
<name>A0A517S831_9PLAN</name>
<organism evidence="1 2">
    <name type="scientific">Caulifigura coniformis</name>
    <dbReference type="NCBI Taxonomy" id="2527983"/>
    <lineage>
        <taxon>Bacteria</taxon>
        <taxon>Pseudomonadati</taxon>
        <taxon>Planctomycetota</taxon>
        <taxon>Planctomycetia</taxon>
        <taxon>Planctomycetales</taxon>
        <taxon>Planctomycetaceae</taxon>
        <taxon>Caulifigura</taxon>
    </lineage>
</organism>
<dbReference type="OrthoDB" id="265007at2"/>
<keyword evidence="2" id="KW-1185">Reference proteome</keyword>